<organism evidence="1 2">
    <name type="scientific">Coniosporium uncinatum</name>
    <dbReference type="NCBI Taxonomy" id="93489"/>
    <lineage>
        <taxon>Eukaryota</taxon>
        <taxon>Fungi</taxon>
        <taxon>Dikarya</taxon>
        <taxon>Ascomycota</taxon>
        <taxon>Pezizomycotina</taxon>
        <taxon>Dothideomycetes</taxon>
        <taxon>Dothideomycetes incertae sedis</taxon>
        <taxon>Coniosporium</taxon>
    </lineage>
</organism>
<evidence type="ECO:0000313" key="1">
    <source>
        <dbReference type="EMBL" id="KAK3081966.1"/>
    </source>
</evidence>
<dbReference type="Proteomes" id="UP001186974">
    <property type="component" value="Unassembled WGS sequence"/>
</dbReference>
<dbReference type="EMBL" id="JAWDJW010000027">
    <property type="protein sequence ID" value="KAK3081966.1"/>
    <property type="molecule type" value="Genomic_DNA"/>
</dbReference>
<reference evidence="1" key="1">
    <citation type="submission" date="2024-09" db="EMBL/GenBank/DDBJ databases">
        <title>Black Yeasts Isolated from many extreme environments.</title>
        <authorList>
            <person name="Coleine C."/>
            <person name="Stajich J.E."/>
            <person name="Selbmann L."/>
        </authorList>
    </citation>
    <scope>NUCLEOTIDE SEQUENCE</scope>
    <source>
        <strain evidence="1">CCFEE 5737</strain>
    </source>
</reference>
<proteinExistence type="predicted"/>
<accession>A0ACC3DYZ0</accession>
<protein>
    <submittedName>
        <fullName evidence="1">Uncharacterized protein</fullName>
    </submittedName>
</protein>
<gene>
    <name evidence="1" type="ORF">LTS18_009835</name>
</gene>
<keyword evidence="2" id="KW-1185">Reference proteome</keyword>
<feature type="non-terminal residue" evidence="1">
    <location>
        <position position="228"/>
    </location>
</feature>
<name>A0ACC3DYZ0_9PEZI</name>
<comment type="caution">
    <text evidence="1">The sequence shown here is derived from an EMBL/GenBank/DDBJ whole genome shotgun (WGS) entry which is preliminary data.</text>
</comment>
<evidence type="ECO:0000313" key="2">
    <source>
        <dbReference type="Proteomes" id="UP001186974"/>
    </source>
</evidence>
<sequence>MATIKKEDDDGIDLHGITSEVEGAFFWPTKFEDLKNEVSKFNQSVISICAVKLKKGNSIPEETRLKAVLGLAALRNVTMTPKLKKATNMENWTEDDWGAEEEAHPQPQDVDMEDTGSDQAEEKLPNQKIQRIEKSGIVKRPSSSHPIYGLGGIMEGILVDKRGPTRTYIFDPPYRRTSPKAYGHNNLAVGKWFPLQIKALADGAHGDRMAGISVGPEGPYSIVASSSG</sequence>